<organism evidence="3 4">
    <name type="scientific">Phellinidium pouzarii</name>
    <dbReference type="NCBI Taxonomy" id="167371"/>
    <lineage>
        <taxon>Eukaryota</taxon>
        <taxon>Fungi</taxon>
        <taxon>Dikarya</taxon>
        <taxon>Basidiomycota</taxon>
        <taxon>Agaricomycotina</taxon>
        <taxon>Agaricomycetes</taxon>
        <taxon>Hymenochaetales</taxon>
        <taxon>Hymenochaetaceae</taxon>
        <taxon>Phellinidium</taxon>
    </lineage>
</organism>
<accession>A0A4S4KI66</accession>
<comment type="caution">
    <text evidence="3">The sequence shown here is derived from an EMBL/GenBank/DDBJ whole genome shotgun (WGS) entry which is preliminary data.</text>
</comment>
<dbReference type="OrthoDB" id="2152029at2759"/>
<evidence type="ECO:0000256" key="1">
    <source>
        <dbReference type="ARBA" id="ARBA00022801"/>
    </source>
</evidence>
<dbReference type="InterPro" id="IPR013094">
    <property type="entry name" value="AB_hydrolase_3"/>
</dbReference>
<dbReference type="PANTHER" id="PTHR48081:SF26">
    <property type="entry name" value="ALPHA_BETA HYDROLASE FOLD-3 DOMAIN-CONTAINING PROTEIN"/>
    <property type="match status" value="1"/>
</dbReference>
<keyword evidence="1" id="KW-0378">Hydrolase</keyword>
<protein>
    <recommendedName>
        <fullName evidence="2">Alpha/beta hydrolase fold-3 domain-containing protein</fullName>
    </recommendedName>
</protein>
<proteinExistence type="predicted"/>
<name>A0A4S4KI66_9AGAM</name>
<keyword evidence="4" id="KW-1185">Reference proteome</keyword>
<dbReference type="PANTHER" id="PTHR48081">
    <property type="entry name" value="AB HYDROLASE SUPERFAMILY PROTEIN C4A8.06C"/>
    <property type="match status" value="1"/>
</dbReference>
<dbReference type="EMBL" id="SGPK01000891">
    <property type="protein sequence ID" value="THG96269.1"/>
    <property type="molecule type" value="Genomic_DNA"/>
</dbReference>
<dbReference type="Gene3D" id="3.40.50.1820">
    <property type="entry name" value="alpha/beta hydrolase"/>
    <property type="match status" value="1"/>
</dbReference>
<sequence length="333" mass="36211">MIFPLRVGRIQNIPTHKALELGKGVDGLYVDGVPELVTGELSKWAEFAGVEAIRIPAYWIHESGSQLVMGEKARDDEKVIYFCHGGAYVSLSSHPSSPTSETPRSIIAHTQSLCRSFAVEYRLTALGENPFPAQLLDALAGYSYLVNTVGFRPENIILVGDSAGANLALALTRYLISNSQAVKDLPSPPGGMVLLSPWCDLTGSHAVPGSSYYENISTDLISHVEIELASHIFAGPHGLEFLKNEYISPAYKDSGSRVGLFKDFPPAFISAGGVEILLDSIMTLRDRMVADMGADKVEALVTEDAFHAFMLATSFEPQRTQLLKAIANWVERL</sequence>
<dbReference type="Pfam" id="PF07859">
    <property type="entry name" value="Abhydrolase_3"/>
    <property type="match status" value="1"/>
</dbReference>
<dbReference type="InterPro" id="IPR029058">
    <property type="entry name" value="AB_hydrolase_fold"/>
</dbReference>
<dbReference type="InterPro" id="IPR050300">
    <property type="entry name" value="GDXG_lipolytic_enzyme"/>
</dbReference>
<evidence type="ECO:0000313" key="4">
    <source>
        <dbReference type="Proteomes" id="UP000308199"/>
    </source>
</evidence>
<gene>
    <name evidence="3" type="ORF">EW145_g7809</name>
</gene>
<evidence type="ECO:0000313" key="3">
    <source>
        <dbReference type="EMBL" id="THG96269.1"/>
    </source>
</evidence>
<evidence type="ECO:0000259" key="2">
    <source>
        <dbReference type="Pfam" id="PF07859"/>
    </source>
</evidence>
<dbReference type="GO" id="GO:0016787">
    <property type="term" value="F:hydrolase activity"/>
    <property type="evidence" value="ECO:0007669"/>
    <property type="project" value="UniProtKB-KW"/>
</dbReference>
<feature type="domain" description="Alpha/beta hydrolase fold-3" evidence="2">
    <location>
        <begin position="81"/>
        <end position="310"/>
    </location>
</feature>
<dbReference type="Proteomes" id="UP000308199">
    <property type="component" value="Unassembled WGS sequence"/>
</dbReference>
<reference evidence="3 4" key="1">
    <citation type="submission" date="2019-02" db="EMBL/GenBank/DDBJ databases">
        <title>Genome sequencing of the rare red list fungi Phellinidium pouzarii.</title>
        <authorList>
            <person name="Buettner E."/>
            <person name="Kellner H."/>
        </authorList>
    </citation>
    <scope>NUCLEOTIDE SEQUENCE [LARGE SCALE GENOMIC DNA]</scope>
    <source>
        <strain evidence="3 4">DSM 108285</strain>
    </source>
</reference>
<dbReference type="AlphaFoldDB" id="A0A4S4KI66"/>
<dbReference type="SUPFAM" id="SSF53474">
    <property type="entry name" value="alpha/beta-Hydrolases"/>
    <property type="match status" value="1"/>
</dbReference>